<protein>
    <submittedName>
        <fullName evidence="2">Uncharacterized protein</fullName>
    </submittedName>
</protein>
<proteinExistence type="predicted"/>
<keyword evidence="3" id="KW-1185">Reference proteome</keyword>
<reference evidence="2 3" key="1">
    <citation type="journal article" date="2015" name="Proc. Natl. Acad. Sci. U.S.A.">
        <title>The resurrection genome of Boea hygrometrica: A blueprint for survival of dehydration.</title>
        <authorList>
            <person name="Xiao L."/>
            <person name="Yang G."/>
            <person name="Zhang L."/>
            <person name="Yang X."/>
            <person name="Zhao S."/>
            <person name="Ji Z."/>
            <person name="Zhou Q."/>
            <person name="Hu M."/>
            <person name="Wang Y."/>
            <person name="Chen M."/>
            <person name="Xu Y."/>
            <person name="Jin H."/>
            <person name="Xiao X."/>
            <person name="Hu G."/>
            <person name="Bao F."/>
            <person name="Hu Y."/>
            <person name="Wan P."/>
            <person name="Li L."/>
            <person name="Deng X."/>
            <person name="Kuang T."/>
            <person name="Xiang C."/>
            <person name="Zhu J.K."/>
            <person name="Oliver M.J."/>
            <person name="He Y."/>
        </authorList>
    </citation>
    <scope>NUCLEOTIDE SEQUENCE [LARGE SCALE GENOMIC DNA]</scope>
    <source>
        <strain evidence="3">cv. XS01</strain>
    </source>
</reference>
<evidence type="ECO:0000313" key="3">
    <source>
        <dbReference type="Proteomes" id="UP000250235"/>
    </source>
</evidence>
<dbReference type="AlphaFoldDB" id="A0A2Z7AEI3"/>
<feature type="region of interest" description="Disordered" evidence="1">
    <location>
        <begin position="91"/>
        <end position="136"/>
    </location>
</feature>
<feature type="region of interest" description="Disordered" evidence="1">
    <location>
        <begin position="363"/>
        <end position="401"/>
    </location>
</feature>
<sequence length="401" mass="44613">MSSIRKDACMPMQHLTIISTETISKQQRYDSTYYTHTSKHTHISMPNPKAVNKLKSVPSVSELQLPQQRSQETQISHLLGQTTTTISGTLRTSTRTGSHQLNPALSYLSNTTNSSKLSTSYPKPSERGTKERSWQGESNATNLAPIYAVYRRKSKKIRFIATDNSRLTADTSSDLSTTPDLDFKQKEIWTPPNNVAQNSTLPTGTCHPASTKSAIAKRHRIAPKQNTQISRTQTSQMKAMNRTCENPKIQLPEIERKKNQISESQVAFGKVNSAFGNTQLLVAVNSAAGRSTQLLEMVNSVATTATERRGLATTKKELEDTQIALEASHKARIQEAEDSMQAQHLIIEALVEEKDSLLQTIQGLQEANDAPAPFDEEWEEELEEHPEEDEIPIGEGEIDDE</sequence>
<organism evidence="2 3">
    <name type="scientific">Dorcoceras hygrometricum</name>
    <dbReference type="NCBI Taxonomy" id="472368"/>
    <lineage>
        <taxon>Eukaryota</taxon>
        <taxon>Viridiplantae</taxon>
        <taxon>Streptophyta</taxon>
        <taxon>Embryophyta</taxon>
        <taxon>Tracheophyta</taxon>
        <taxon>Spermatophyta</taxon>
        <taxon>Magnoliopsida</taxon>
        <taxon>eudicotyledons</taxon>
        <taxon>Gunneridae</taxon>
        <taxon>Pentapetalae</taxon>
        <taxon>asterids</taxon>
        <taxon>lamiids</taxon>
        <taxon>Lamiales</taxon>
        <taxon>Gesneriaceae</taxon>
        <taxon>Didymocarpoideae</taxon>
        <taxon>Trichosporeae</taxon>
        <taxon>Loxocarpinae</taxon>
        <taxon>Dorcoceras</taxon>
    </lineage>
</organism>
<dbReference type="EMBL" id="KV018269">
    <property type="protein sequence ID" value="KZV17459.1"/>
    <property type="molecule type" value="Genomic_DNA"/>
</dbReference>
<evidence type="ECO:0000256" key="1">
    <source>
        <dbReference type="SAM" id="MobiDB-lite"/>
    </source>
</evidence>
<feature type="compositionally biased region" description="Acidic residues" evidence="1">
    <location>
        <begin position="374"/>
        <end position="401"/>
    </location>
</feature>
<dbReference type="Proteomes" id="UP000250235">
    <property type="component" value="Unassembled WGS sequence"/>
</dbReference>
<feature type="compositionally biased region" description="Low complexity" evidence="1">
    <location>
        <begin position="105"/>
        <end position="121"/>
    </location>
</feature>
<accession>A0A2Z7AEI3</accession>
<evidence type="ECO:0000313" key="2">
    <source>
        <dbReference type="EMBL" id="KZV17459.1"/>
    </source>
</evidence>
<feature type="compositionally biased region" description="Basic and acidic residues" evidence="1">
    <location>
        <begin position="124"/>
        <end position="134"/>
    </location>
</feature>
<name>A0A2Z7AEI3_9LAMI</name>
<gene>
    <name evidence="2" type="ORF">F511_42653</name>
</gene>